<dbReference type="PANTHER" id="PTHR28047">
    <property type="entry name" value="PROTEIN DCG1"/>
    <property type="match status" value="1"/>
</dbReference>
<dbReference type="AlphaFoldDB" id="A0A843YE23"/>
<evidence type="ECO:0000313" key="2">
    <source>
        <dbReference type="EMBL" id="MQQ09650.1"/>
    </source>
</evidence>
<dbReference type="PANTHER" id="PTHR28047:SF5">
    <property type="entry name" value="PROTEIN DCG1"/>
    <property type="match status" value="1"/>
</dbReference>
<dbReference type="EMBL" id="WIBF01000009">
    <property type="protein sequence ID" value="MQQ09650.1"/>
    <property type="molecule type" value="Genomic_DNA"/>
</dbReference>
<evidence type="ECO:0000313" key="3">
    <source>
        <dbReference type="Proteomes" id="UP000444174"/>
    </source>
</evidence>
<dbReference type="Gene3D" id="3.40.50.12500">
    <property type="match status" value="1"/>
</dbReference>
<keyword evidence="3" id="KW-1185">Reference proteome</keyword>
<dbReference type="InterPro" id="IPR052186">
    <property type="entry name" value="Hydantoin_racemase-like"/>
</dbReference>
<dbReference type="Pfam" id="PF01177">
    <property type="entry name" value="Asp_Glu_race"/>
    <property type="match status" value="1"/>
</dbReference>
<proteinExistence type="inferred from homology"/>
<sequence>MAVIIINPNSTAAMTTAMLEQAQRAAPEIQFEGWTSENGPPSIQGEEDGKAATKPLLELIDHASTAQADGIIIGCFDDTALTDAARRAACPVIGLGQASYHYAALRNWRFSVVTTLAVSVPILEDNITRQGLGSFVSKVRASDVPVLALDADPKAASQSIVAEAQRAEAEDAISAVVLGCAGMVHVAEEVARSVTVATIDPVVCAARCMAWIM</sequence>
<evidence type="ECO:0000256" key="1">
    <source>
        <dbReference type="ARBA" id="ARBA00038414"/>
    </source>
</evidence>
<dbReference type="GO" id="GO:0047661">
    <property type="term" value="F:amino-acid racemase activity"/>
    <property type="evidence" value="ECO:0007669"/>
    <property type="project" value="InterPro"/>
</dbReference>
<dbReference type="InterPro" id="IPR053714">
    <property type="entry name" value="Iso_Racemase_Enz_sf"/>
</dbReference>
<name>A0A843YE23_9RHOB</name>
<comment type="caution">
    <text evidence="2">The sequence shown here is derived from an EMBL/GenBank/DDBJ whole genome shotgun (WGS) entry which is preliminary data.</text>
</comment>
<accession>A0A843YE23</accession>
<organism evidence="2 3">
    <name type="scientific">Tritonibacter litoralis</name>
    <dbReference type="NCBI Taxonomy" id="2662264"/>
    <lineage>
        <taxon>Bacteria</taxon>
        <taxon>Pseudomonadati</taxon>
        <taxon>Pseudomonadota</taxon>
        <taxon>Alphaproteobacteria</taxon>
        <taxon>Rhodobacterales</taxon>
        <taxon>Paracoccaceae</taxon>
        <taxon>Tritonibacter</taxon>
    </lineage>
</organism>
<gene>
    <name evidence="2" type="ORF">GFB49_14380</name>
</gene>
<protein>
    <submittedName>
        <fullName evidence="2">HyuE hydantoin racemase</fullName>
    </submittedName>
</protein>
<comment type="similarity">
    <text evidence="1">Belongs to the HyuE racemase family.</text>
</comment>
<dbReference type="RefSeq" id="WP_153216626.1">
    <property type="nucleotide sequence ID" value="NZ_WIBF01000009.1"/>
</dbReference>
<reference evidence="2 3" key="1">
    <citation type="submission" date="2019-10" db="EMBL/GenBank/DDBJ databases">
        <title>Epibacterium sp. nov., isolated from seawater.</title>
        <authorList>
            <person name="Zhang X."/>
            <person name="Li N."/>
        </authorList>
    </citation>
    <scope>NUCLEOTIDE SEQUENCE [LARGE SCALE GENOMIC DNA]</scope>
    <source>
        <strain evidence="2 3">SM1979</strain>
    </source>
</reference>
<dbReference type="Proteomes" id="UP000444174">
    <property type="component" value="Unassembled WGS sequence"/>
</dbReference>
<dbReference type="InterPro" id="IPR015942">
    <property type="entry name" value="Asp/Glu/hydantoin_racemase"/>
</dbReference>